<dbReference type="FunFam" id="3.40.50.150:FF:000023">
    <property type="entry name" value="Ribosomal RNA small subunit methyltransferase A"/>
    <property type="match status" value="1"/>
</dbReference>
<dbReference type="InterPro" id="IPR020598">
    <property type="entry name" value="rRNA_Ade_methylase_Trfase_N"/>
</dbReference>
<dbReference type="InterPro" id="IPR020596">
    <property type="entry name" value="rRNA_Ade_Mease_Trfase_CS"/>
</dbReference>
<keyword evidence="5 7" id="KW-0949">S-adenosyl-L-methionine</keyword>
<dbReference type="Pfam" id="PF00398">
    <property type="entry name" value="RrnaAD"/>
    <property type="match status" value="1"/>
</dbReference>
<comment type="similarity">
    <text evidence="7">Belongs to the class I-like SAM-binding methyltransferase superfamily. rRNA adenine N(6)-methyltransferase family. RsmA subfamily.</text>
</comment>
<dbReference type="Gene3D" id="1.10.8.100">
    <property type="entry name" value="Ribosomal RNA adenine dimethylase-like, domain 2"/>
    <property type="match status" value="1"/>
</dbReference>
<evidence type="ECO:0000256" key="2">
    <source>
        <dbReference type="ARBA" id="ARBA00022552"/>
    </source>
</evidence>
<organism evidence="10 11">
    <name type="scientific">Candidatus Limadaptatus stercorigallinarum</name>
    <dbReference type="NCBI Taxonomy" id="2840845"/>
    <lineage>
        <taxon>Bacteria</taxon>
        <taxon>Bacillati</taxon>
        <taxon>Bacillota</taxon>
        <taxon>Clostridia</taxon>
        <taxon>Eubacteriales</taxon>
        <taxon>Candidatus Limadaptatus</taxon>
    </lineage>
</organism>
<feature type="binding site" evidence="7 8">
    <location>
        <position position="97"/>
    </location>
    <ligand>
        <name>S-adenosyl-L-methionine</name>
        <dbReference type="ChEBI" id="CHEBI:59789"/>
    </ligand>
</feature>
<dbReference type="EC" id="2.1.1.182" evidence="7"/>
<sequence>MENATIAELLRSCGFRFNKALGQNFIFDRNLLDAIVADSGVTEKDTVVEIGTGAGTLTARLAARAKKVFSFEVDGNLKSVLDVTLQGTDNAEVIFRDVLKMSDDDVRGIIGDGAFKVVANLPYYVTTPLIMRFTESTLPVESLTVMVQKEVADRLRAKCGTADYAAVTVAVNMFGDVELTRVVDRHMFRPAPNVDSAVVRIDRVPDRMKGEDVQAVKKTVRAAFAMRRKTLANNLSSSFGIPKNQAAEAILACGFPADIRGERLALKDFVALTHALSEGAKE</sequence>
<dbReference type="GO" id="GO:0005829">
    <property type="term" value="C:cytosol"/>
    <property type="evidence" value="ECO:0007669"/>
    <property type="project" value="TreeGrafter"/>
</dbReference>
<dbReference type="Proteomes" id="UP000824088">
    <property type="component" value="Unassembled WGS sequence"/>
</dbReference>
<dbReference type="PANTHER" id="PTHR11727">
    <property type="entry name" value="DIMETHYLADENOSINE TRANSFERASE"/>
    <property type="match status" value="1"/>
</dbReference>
<dbReference type="EMBL" id="DVMN01000061">
    <property type="protein sequence ID" value="HIU21313.1"/>
    <property type="molecule type" value="Genomic_DNA"/>
</dbReference>
<feature type="domain" description="Ribosomal RNA adenine methylase transferase N-terminal" evidence="9">
    <location>
        <begin position="31"/>
        <end position="205"/>
    </location>
</feature>
<evidence type="ECO:0000256" key="4">
    <source>
        <dbReference type="ARBA" id="ARBA00022679"/>
    </source>
</evidence>
<gene>
    <name evidence="7 10" type="primary">rsmA</name>
    <name evidence="7" type="synonym">ksgA</name>
    <name evidence="10" type="ORF">IAD51_03635</name>
</gene>
<proteinExistence type="inferred from homology"/>
<dbReference type="PROSITE" id="PS51689">
    <property type="entry name" value="SAM_RNA_A_N6_MT"/>
    <property type="match status" value="1"/>
</dbReference>
<dbReference type="InterPro" id="IPR023165">
    <property type="entry name" value="rRNA_Ade_diMease-like_C"/>
</dbReference>
<dbReference type="PANTHER" id="PTHR11727:SF7">
    <property type="entry name" value="DIMETHYLADENOSINE TRANSFERASE-RELATED"/>
    <property type="match status" value="1"/>
</dbReference>
<accession>A0A9D1HRJ5</accession>
<evidence type="ECO:0000256" key="7">
    <source>
        <dbReference type="HAMAP-Rule" id="MF_00607"/>
    </source>
</evidence>
<dbReference type="NCBIfam" id="TIGR00755">
    <property type="entry name" value="ksgA"/>
    <property type="match status" value="1"/>
</dbReference>
<keyword evidence="4 7" id="KW-0808">Transferase</keyword>
<dbReference type="Gene3D" id="3.40.50.150">
    <property type="entry name" value="Vaccinia Virus protein VP39"/>
    <property type="match status" value="1"/>
</dbReference>
<feature type="binding site" evidence="7 8">
    <location>
        <position position="120"/>
    </location>
    <ligand>
        <name>S-adenosyl-L-methionine</name>
        <dbReference type="ChEBI" id="CHEBI:59789"/>
    </ligand>
</feature>
<keyword evidence="1 7" id="KW-0963">Cytoplasm</keyword>
<feature type="binding site" evidence="7 8">
    <location>
        <position position="51"/>
    </location>
    <ligand>
        <name>S-adenosyl-L-methionine</name>
        <dbReference type="ChEBI" id="CHEBI:59789"/>
    </ligand>
</feature>
<dbReference type="SUPFAM" id="SSF53335">
    <property type="entry name" value="S-adenosyl-L-methionine-dependent methyltransferases"/>
    <property type="match status" value="1"/>
</dbReference>
<dbReference type="SMART" id="SM00650">
    <property type="entry name" value="rADc"/>
    <property type="match status" value="1"/>
</dbReference>
<comment type="function">
    <text evidence="7">Specifically dimethylates two adjacent adenosines (A1518 and A1519) in the loop of a conserved hairpin near the 3'-end of 16S rRNA in the 30S particle. May play a critical role in biogenesis of 30S subunits.</text>
</comment>
<feature type="binding site" evidence="7 8">
    <location>
        <position position="26"/>
    </location>
    <ligand>
        <name>S-adenosyl-L-methionine</name>
        <dbReference type="ChEBI" id="CHEBI:59789"/>
    </ligand>
</feature>
<evidence type="ECO:0000313" key="11">
    <source>
        <dbReference type="Proteomes" id="UP000824088"/>
    </source>
</evidence>
<dbReference type="InterPro" id="IPR011530">
    <property type="entry name" value="rRNA_adenine_dimethylase"/>
</dbReference>
<feature type="binding site" evidence="7 8">
    <location>
        <position position="72"/>
    </location>
    <ligand>
        <name>S-adenosyl-L-methionine</name>
        <dbReference type="ChEBI" id="CHEBI:59789"/>
    </ligand>
</feature>
<dbReference type="InterPro" id="IPR029063">
    <property type="entry name" value="SAM-dependent_MTases_sf"/>
</dbReference>
<evidence type="ECO:0000256" key="5">
    <source>
        <dbReference type="ARBA" id="ARBA00022691"/>
    </source>
</evidence>
<name>A0A9D1HRJ5_9FIRM</name>
<protein>
    <recommendedName>
        <fullName evidence="7">Ribosomal RNA small subunit methyltransferase A</fullName>
        <ecNumber evidence="7">2.1.1.182</ecNumber>
    </recommendedName>
    <alternativeName>
        <fullName evidence="7">16S rRNA (adenine(1518)-N(6)/adenine(1519)-N(6))-dimethyltransferase</fullName>
    </alternativeName>
    <alternativeName>
        <fullName evidence="7">16S rRNA dimethyladenosine transferase</fullName>
    </alternativeName>
    <alternativeName>
        <fullName evidence="7">16S rRNA dimethylase</fullName>
    </alternativeName>
    <alternativeName>
        <fullName evidence="7">S-adenosylmethionine-6-N', N'-adenosyl(rRNA) dimethyltransferase</fullName>
    </alternativeName>
</protein>
<dbReference type="HAMAP" id="MF_00607">
    <property type="entry name" value="16SrRNA_methyltr_A"/>
    <property type="match status" value="1"/>
</dbReference>
<dbReference type="PROSITE" id="PS01131">
    <property type="entry name" value="RRNA_A_DIMETH"/>
    <property type="match status" value="1"/>
</dbReference>
<comment type="catalytic activity">
    <reaction evidence="7">
        <text>adenosine(1518)/adenosine(1519) in 16S rRNA + 4 S-adenosyl-L-methionine = N(6)-dimethyladenosine(1518)/N(6)-dimethyladenosine(1519) in 16S rRNA + 4 S-adenosyl-L-homocysteine + 4 H(+)</text>
        <dbReference type="Rhea" id="RHEA:19609"/>
        <dbReference type="Rhea" id="RHEA-COMP:10232"/>
        <dbReference type="Rhea" id="RHEA-COMP:10233"/>
        <dbReference type="ChEBI" id="CHEBI:15378"/>
        <dbReference type="ChEBI" id="CHEBI:57856"/>
        <dbReference type="ChEBI" id="CHEBI:59789"/>
        <dbReference type="ChEBI" id="CHEBI:74411"/>
        <dbReference type="ChEBI" id="CHEBI:74493"/>
        <dbReference type="EC" id="2.1.1.182"/>
    </reaction>
</comment>
<evidence type="ECO:0000256" key="6">
    <source>
        <dbReference type="ARBA" id="ARBA00022884"/>
    </source>
</evidence>
<evidence type="ECO:0000256" key="8">
    <source>
        <dbReference type="PROSITE-ProRule" id="PRU01026"/>
    </source>
</evidence>
<comment type="caution">
    <text evidence="10">The sequence shown here is derived from an EMBL/GenBank/DDBJ whole genome shotgun (WGS) entry which is preliminary data.</text>
</comment>
<evidence type="ECO:0000256" key="3">
    <source>
        <dbReference type="ARBA" id="ARBA00022603"/>
    </source>
</evidence>
<feature type="binding site" evidence="7 8">
    <location>
        <position position="24"/>
    </location>
    <ligand>
        <name>S-adenosyl-L-methionine</name>
        <dbReference type="ChEBI" id="CHEBI:59789"/>
    </ligand>
</feature>
<keyword evidence="6 7" id="KW-0694">RNA-binding</keyword>
<keyword evidence="2 7" id="KW-0698">rRNA processing</keyword>
<dbReference type="InterPro" id="IPR001737">
    <property type="entry name" value="KsgA/Erm"/>
</dbReference>
<evidence type="ECO:0000313" key="10">
    <source>
        <dbReference type="EMBL" id="HIU21313.1"/>
    </source>
</evidence>
<reference evidence="10" key="1">
    <citation type="submission" date="2020-10" db="EMBL/GenBank/DDBJ databases">
        <authorList>
            <person name="Gilroy R."/>
        </authorList>
    </citation>
    <scope>NUCLEOTIDE SEQUENCE</scope>
    <source>
        <strain evidence="10">1063</strain>
    </source>
</reference>
<dbReference type="GO" id="GO:0003723">
    <property type="term" value="F:RNA binding"/>
    <property type="evidence" value="ECO:0007669"/>
    <property type="project" value="UniProtKB-UniRule"/>
</dbReference>
<comment type="subcellular location">
    <subcellularLocation>
        <location evidence="7">Cytoplasm</location>
    </subcellularLocation>
</comment>
<evidence type="ECO:0000256" key="1">
    <source>
        <dbReference type="ARBA" id="ARBA00022490"/>
    </source>
</evidence>
<dbReference type="AlphaFoldDB" id="A0A9D1HRJ5"/>
<evidence type="ECO:0000259" key="9">
    <source>
        <dbReference type="SMART" id="SM00650"/>
    </source>
</evidence>
<dbReference type="GO" id="GO:0052908">
    <property type="term" value="F:16S rRNA (adenine(1518)-N(6)/adenine(1519)-N(6))-dimethyltransferase activity"/>
    <property type="evidence" value="ECO:0007669"/>
    <property type="project" value="UniProtKB-EC"/>
</dbReference>
<keyword evidence="3 7" id="KW-0489">Methyltransferase</keyword>
<reference evidence="10" key="2">
    <citation type="journal article" date="2021" name="PeerJ">
        <title>Extensive microbial diversity within the chicken gut microbiome revealed by metagenomics and culture.</title>
        <authorList>
            <person name="Gilroy R."/>
            <person name="Ravi A."/>
            <person name="Getino M."/>
            <person name="Pursley I."/>
            <person name="Horton D.L."/>
            <person name="Alikhan N.F."/>
            <person name="Baker D."/>
            <person name="Gharbi K."/>
            <person name="Hall N."/>
            <person name="Watson M."/>
            <person name="Adriaenssens E.M."/>
            <person name="Foster-Nyarko E."/>
            <person name="Jarju S."/>
            <person name="Secka A."/>
            <person name="Antonio M."/>
            <person name="Oren A."/>
            <person name="Chaudhuri R.R."/>
            <person name="La Ragione R."/>
            <person name="Hildebrand F."/>
            <person name="Pallen M.J."/>
        </authorList>
    </citation>
    <scope>NUCLEOTIDE SEQUENCE</scope>
    <source>
        <strain evidence="10">1063</strain>
    </source>
</reference>